<feature type="domain" description="PHD-type" evidence="6">
    <location>
        <begin position="116"/>
        <end position="163"/>
    </location>
</feature>
<evidence type="ECO:0000256" key="2">
    <source>
        <dbReference type="ARBA" id="ARBA00022771"/>
    </source>
</evidence>
<evidence type="ECO:0000259" key="6">
    <source>
        <dbReference type="PROSITE" id="PS50016"/>
    </source>
</evidence>
<dbReference type="PROSITE" id="PS50016">
    <property type="entry name" value="ZF_PHD_2"/>
    <property type="match status" value="1"/>
</dbReference>
<dbReference type="SUPFAM" id="SSF57903">
    <property type="entry name" value="FYVE/PHD zinc finger"/>
    <property type="match status" value="1"/>
</dbReference>
<gene>
    <name evidence="7" type="ORF">CAEBREN_01617</name>
</gene>
<dbReference type="AlphaFoldDB" id="G0MN91"/>
<dbReference type="CDD" id="cd15517">
    <property type="entry name" value="PHD_TCF19_like"/>
    <property type="match status" value="1"/>
</dbReference>
<dbReference type="STRING" id="135651.G0MN91"/>
<keyword evidence="8" id="KW-1185">Reference proteome</keyword>
<dbReference type="Gene3D" id="3.30.40.10">
    <property type="entry name" value="Zinc/RING finger domain, C3HC4 (zinc finger)"/>
    <property type="match status" value="1"/>
</dbReference>
<evidence type="ECO:0000256" key="3">
    <source>
        <dbReference type="ARBA" id="ARBA00022833"/>
    </source>
</evidence>
<dbReference type="InterPro" id="IPR019787">
    <property type="entry name" value="Znf_PHD-finger"/>
</dbReference>
<dbReference type="EMBL" id="GL379803">
    <property type="protein sequence ID" value="EGT38313.1"/>
    <property type="molecule type" value="Genomic_DNA"/>
</dbReference>
<keyword evidence="2 4" id="KW-0863">Zinc-finger</keyword>
<dbReference type="FunCoup" id="G0MN91">
    <property type="interactions" value="227"/>
</dbReference>
<name>G0MN91_CAEBE</name>
<feature type="compositionally biased region" description="Basic residues" evidence="5">
    <location>
        <begin position="95"/>
        <end position="112"/>
    </location>
</feature>
<evidence type="ECO:0000313" key="7">
    <source>
        <dbReference type="EMBL" id="EGT38313.1"/>
    </source>
</evidence>
<protein>
    <recommendedName>
        <fullName evidence="6">PHD-type domain-containing protein</fullName>
    </recommendedName>
</protein>
<accession>G0MN91</accession>
<dbReference type="InParanoid" id="G0MN91"/>
<dbReference type="GO" id="GO:0008270">
    <property type="term" value="F:zinc ion binding"/>
    <property type="evidence" value="ECO:0007669"/>
    <property type="project" value="UniProtKB-KW"/>
</dbReference>
<dbReference type="eggNOG" id="KOG1973">
    <property type="taxonomic scope" value="Eukaryota"/>
</dbReference>
<reference evidence="8" key="1">
    <citation type="submission" date="2011-07" db="EMBL/GenBank/DDBJ databases">
        <authorList>
            <consortium name="Caenorhabditis brenneri Sequencing and Analysis Consortium"/>
            <person name="Wilson R.K."/>
        </authorList>
    </citation>
    <scope>NUCLEOTIDE SEQUENCE [LARGE SCALE GENOMIC DNA]</scope>
    <source>
        <strain evidence="8">PB2801</strain>
    </source>
</reference>
<dbReference type="InterPro" id="IPR013083">
    <property type="entry name" value="Znf_RING/FYVE/PHD"/>
</dbReference>
<dbReference type="InterPro" id="IPR001965">
    <property type="entry name" value="Znf_PHD"/>
</dbReference>
<keyword evidence="1" id="KW-0479">Metal-binding</keyword>
<evidence type="ECO:0000256" key="5">
    <source>
        <dbReference type="SAM" id="MobiDB-lite"/>
    </source>
</evidence>
<sequence>MDGMKEIKMEVEEDEVVVEEPVIPRSEMTVMEIALTYIRELKCSSDLAFRLALNAGEVENEWIRTRDPEVLTLRRLLAEARAALRAPEPSEPKKKGPQNRGRARRSRKPAAKKQTKYVCPSCDRQAKSGTCLCNGCQKWFHLKCVGIRSSEYTEEFRCPECKE</sequence>
<dbReference type="InterPro" id="IPR011011">
    <property type="entry name" value="Znf_FYVE_PHD"/>
</dbReference>
<dbReference type="Proteomes" id="UP000008068">
    <property type="component" value="Unassembled WGS sequence"/>
</dbReference>
<evidence type="ECO:0000313" key="8">
    <source>
        <dbReference type="Proteomes" id="UP000008068"/>
    </source>
</evidence>
<proteinExistence type="predicted"/>
<dbReference type="OrthoDB" id="436852at2759"/>
<dbReference type="HOGENOM" id="CLU_1628491_0_0_1"/>
<evidence type="ECO:0000256" key="4">
    <source>
        <dbReference type="PROSITE-ProRule" id="PRU00146"/>
    </source>
</evidence>
<evidence type="ECO:0000256" key="1">
    <source>
        <dbReference type="ARBA" id="ARBA00022723"/>
    </source>
</evidence>
<keyword evidence="3" id="KW-0862">Zinc</keyword>
<dbReference type="Pfam" id="PF00628">
    <property type="entry name" value="PHD"/>
    <property type="match status" value="1"/>
</dbReference>
<organism evidence="8">
    <name type="scientific">Caenorhabditis brenneri</name>
    <name type="common">Nematode worm</name>
    <dbReference type="NCBI Taxonomy" id="135651"/>
    <lineage>
        <taxon>Eukaryota</taxon>
        <taxon>Metazoa</taxon>
        <taxon>Ecdysozoa</taxon>
        <taxon>Nematoda</taxon>
        <taxon>Chromadorea</taxon>
        <taxon>Rhabditida</taxon>
        <taxon>Rhabditina</taxon>
        <taxon>Rhabditomorpha</taxon>
        <taxon>Rhabditoidea</taxon>
        <taxon>Rhabditidae</taxon>
        <taxon>Peloderinae</taxon>
        <taxon>Caenorhabditis</taxon>
    </lineage>
</organism>
<dbReference type="SMART" id="SM00249">
    <property type="entry name" value="PHD"/>
    <property type="match status" value="1"/>
</dbReference>
<feature type="region of interest" description="Disordered" evidence="5">
    <location>
        <begin position="84"/>
        <end position="112"/>
    </location>
</feature>